<organism evidence="1 2">
    <name type="scientific">Cercophora newfieldiana</name>
    <dbReference type="NCBI Taxonomy" id="92897"/>
    <lineage>
        <taxon>Eukaryota</taxon>
        <taxon>Fungi</taxon>
        <taxon>Dikarya</taxon>
        <taxon>Ascomycota</taxon>
        <taxon>Pezizomycotina</taxon>
        <taxon>Sordariomycetes</taxon>
        <taxon>Sordariomycetidae</taxon>
        <taxon>Sordariales</taxon>
        <taxon>Lasiosphaeriaceae</taxon>
        <taxon>Cercophora</taxon>
    </lineage>
</organism>
<keyword evidence="2" id="KW-1185">Reference proteome</keyword>
<evidence type="ECO:0000313" key="1">
    <source>
        <dbReference type="EMBL" id="KAK0649110.1"/>
    </source>
</evidence>
<dbReference type="AlphaFoldDB" id="A0AA39YDP0"/>
<protein>
    <submittedName>
        <fullName evidence="1">Uncharacterized protein</fullName>
    </submittedName>
</protein>
<reference evidence="1" key="1">
    <citation type="submission" date="2023-06" db="EMBL/GenBank/DDBJ databases">
        <title>Genome-scale phylogeny and comparative genomics of the fungal order Sordariales.</title>
        <authorList>
            <consortium name="Lawrence Berkeley National Laboratory"/>
            <person name="Hensen N."/>
            <person name="Bonometti L."/>
            <person name="Westerberg I."/>
            <person name="Brannstrom I.O."/>
            <person name="Guillou S."/>
            <person name="Cros-Aarteil S."/>
            <person name="Calhoun S."/>
            <person name="Haridas S."/>
            <person name="Kuo A."/>
            <person name="Mondo S."/>
            <person name="Pangilinan J."/>
            <person name="Riley R."/>
            <person name="Labutti K."/>
            <person name="Andreopoulos B."/>
            <person name="Lipzen A."/>
            <person name="Chen C."/>
            <person name="Yanf M."/>
            <person name="Daum C."/>
            <person name="Ng V."/>
            <person name="Clum A."/>
            <person name="Steindorff A."/>
            <person name="Ohm R."/>
            <person name="Martin F."/>
            <person name="Silar P."/>
            <person name="Natvig D."/>
            <person name="Lalanne C."/>
            <person name="Gautier V."/>
            <person name="Ament-Velasquez S.L."/>
            <person name="Kruys A."/>
            <person name="Hutchinson M.I."/>
            <person name="Powell A.J."/>
            <person name="Barry K."/>
            <person name="Miller A.N."/>
            <person name="Grigoriev I.V."/>
            <person name="Debuchy R."/>
            <person name="Gladieux P."/>
            <person name="Thoren M.H."/>
            <person name="Johannesson H."/>
        </authorList>
    </citation>
    <scope>NUCLEOTIDE SEQUENCE</scope>
    <source>
        <strain evidence="1">SMH2532-1</strain>
    </source>
</reference>
<gene>
    <name evidence="1" type="ORF">B0T16DRAFT_125820</name>
</gene>
<accession>A0AA39YDP0</accession>
<name>A0AA39YDP0_9PEZI</name>
<dbReference type="Proteomes" id="UP001174936">
    <property type="component" value="Unassembled WGS sequence"/>
</dbReference>
<proteinExistence type="predicted"/>
<comment type="caution">
    <text evidence="1">The sequence shown here is derived from an EMBL/GenBank/DDBJ whole genome shotgun (WGS) entry which is preliminary data.</text>
</comment>
<dbReference type="EMBL" id="JAULSV010000003">
    <property type="protein sequence ID" value="KAK0649110.1"/>
    <property type="molecule type" value="Genomic_DNA"/>
</dbReference>
<evidence type="ECO:0000313" key="2">
    <source>
        <dbReference type="Proteomes" id="UP001174936"/>
    </source>
</evidence>
<sequence length="236" mass="26460">MQPEQDESNFRTMQRWFRVYPRRAFSRVRDDNAFIVTVRSGSTMKIPLHLTARPIDVVKELGCPSSAVRGSCSRPHGDREASQLAVSPAAGLIGANRVSSFHHFNHATNDRGFPEKPHASSKQKVGDRCNFEYHRCDGRQSLGPQHHITAGSGRQCYTGRKLYARPPVVASIYRVTAYLVELSARPAAPILPVYCVPRNIFTRTHSTRPEPRLSPMRDTPLHKPGRFAQACLHPLA</sequence>